<dbReference type="GO" id="GO:0045504">
    <property type="term" value="F:dynein heavy chain binding"/>
    <property type="evidence" value="ECO:0007669"/>
    <property type="project" value="TreeGrafter"/>
</dbReference>
<evidence type="ECO:0000256" key="3">
    <source>
        <dbReference type="ARBA" id="ARBA00022490"/>
    </source>
</evidence>
<feature type="region of interest" description="Disordered" evidence="12">
    <location>
        <begin position="26"/>
        <end position="51"/>
    </location>
</feature>
<keyword evidence="5" id="KW-0493">Microtubule</keyword>
<dbReference type="InterPro" id="IPR036322">
    <property type="entry name" value="WD40_repeat_dom_sf"/>
</dbReference>
<evidence type="ECO:0000256" key="10">
    <source>
        <dbReference type="ARBA" id="ARBA00023273"/>
    </source>
</evidence>
<dbReference type="GO" id="GO:0045503">
    <property type="term" value="F:dynein light chain binding"/>
    <property type="evidence" value="ECO:0007669"/>
    <property type="project" value="TreeGrafter"/>
</dbReference>
<evidence type="ECO:0000256" key="11">
    <source>
        <dbReference type="PROSITE-ProRule" id="PRU00221"/>
    </source>
</evidence>
<dbReference type="AlphaFoldDB" id="C5KHN3"/>
<dbReference type="Proteomes" id="UP000007800">
    <property type="component" value="Unassembled WGS sequence"/>
</dbReference>
<comment type="similarity">
    <text evidence="2">Belongs to the dynein intermediate chain family.</text>
</comment>
<evidence type="ECO:0000313" key="13">
    <source>
        <dbReference type="EMBL" id="EER16095.1"/>
    </source>
</evidence>
<dbReference type="GO" id="GO:0005874">
    <property type="term" value="C:microtubule"/>
    <property type="evidence" value="ECO:0007669"/>
    <property type="project" value="UniProtKB-KW"/>
</dbReference>
<feature type="region of interest" description="Disordered" evidence="12">
    <location>
        <begin position="136"/>
        <end position="160"/>
    </location>
</feature>
<evidence type="ECO:0000256" key="2">
    <source>
        <dbReference type="ARBA" id="ARBA00011059"/>
    </source>
</evidence>
<evidence type="ECO:0000256" key="1">
    <source>
        <dbReference type="ARBA" id="ARBA00004430"/>
    </source>
</evidence>
<dbReference type="Pfam" id="PF00400">
    <property type="entry name" value="WD40"/>
    <property type="match status" value="2"/>
</dbReference>
<organism evidence="14">
    <name type="scientific">Perkinsus marinus (strain ATCC 50983 / TXsc)</name>
    <dbReference type="NCBI Taxonomy" id="423536"/>
    <lineage>
        <taxon>Eukaryota</taxon>
        <taxon>Sar</taxon>
        <taxon>Alveolata</taxon>
        <taxon>Perkinsozoa</taxon>
        <taxon>Perkinsea</taxon>
        <taxon>Perkinsida</taxon>
        <taxon>Perkinsidae</taxon>
        <taxon>Perkinsus</taxon>
    </lineage>
</organism>
<evidence type="ECO:0000256" key="12">
    <source>
        <dbReference type="SAM" id="MobiDB-lite"/>
    </source>
</evidence>
<dbReference type="PROSITE" id="PS50294">
    <property type="entry name" value="WD_REPEATS_REGION"/>
    <property type="match status" value="1"/>
</dbReference>
<feature type="repeat" description="WD" evidence="11">
    <location>
        <begin position="469"/>
        <end position="511"/>
    </location>
</feature>
<accession>C5KHN3</accession>
<dbReference type="SUPFAM" id="SSF50978">
    <property type="entry name" value="WD40 repeat-like"/>
    <property type="match status" value="1"/>
</dbReference>
<dbReference type="EMBL" id="GG673069">
    <property type="protein sequence ID" value="EER16095.1"/>
    <property type="molecule type" value="Genomic_DNA"/>
</dbReference>
<dbReference type="InterPro" id="IPR050687">
    <property type="entry name" value="Dynein_IC"/>
</dbReference>
<dbReference type="RefSeq" id="XP_002784299.1">
    <property type="nucleotide sequence ID" value="XM_002784253.1"/>
</dbReference>
<keyword evidence="3" id="KW-0963">Cytoplasm</keyword>
<protein>
    <submittedName>
        <fullName evidence="13">Dynein intermediate chain 1, axonemal, putative</fullName>
    </submittedName>
</protein>
<dbReference type="PANTHER" id="PTHR12442:SF11">
    <property type="entry name" value="DYNEIN AXONEMAL INTERMEDIATE CHAIN 1"/>
    <property type="match status" value="1"/>
</dbReference>
<dbReference type="GeneID" id="9061157"/>
<proteinExistence type="inferred from homology"/>
<dbReference type="PROSITE" id="PS50082">
    <property type="entry name" value="WD_REPEATS_2"/>
    <property type="match status" value="1"/>
</dbReference>
<keyword evidence="6" id="KW-0677">Repeat</keyword>
<dbReference type="InParanoid" id="C5KHN3"/>
<dbReference type="InterPro" id="IPR015943">
    <property type="entry name" value="WD40/YVTN_repeat-like_dom_sf"/>
</dbReference>
<reference evidence="13 14" key="1">
    <citation type="submission" date="2008-07" db="EMBL/GenBank/DDBJ databases">
        <authorList>
            <person name="El-Sayed N."/>
            <person name="Caler E."/>
            <person name="Inman J."/>
            <person name="Amedeo P."/>
            <person name="Hass B."/>
            <person name="Wortman J."/>
        </authorList>
    </citation>
    <scope>NUCLEOTIDE SEQUENCE [LARGE SCALE GENOMIC DNA]</scope>
    <source>
        <strain evidence="14">ATCC 50983 / TXsc</strain>
    </source>
</reference>
<dbReference type="OMA" id="VWEDMRA"/>
<dbReference type="GO" id="GO:0003341">
    <property type="term" value="P:cilium movement"/>
    <property type="evidence" value="ECO:0007669"/>
    <property type="project" value="TreeGrafter"/>
</dbReference>
<dbReference type="OrthoDB" id="24670at2759"/>
<keyword evidence="10" id="KW-0966">Cell projection</keyword>
<keyword evidence="8" id="KW-0505">Motor protein</keyword>
<evidence type="ECO:0000256" key="6">
    <source>
        <dbReference type="ARBA" id="ARBA00022737"/>
    </source>
</evidence>
<gene>
    <name evidence="13" type="ORF">Pmar_PMAR003558</name>
</gene>
<evidence type="ECO:0000256" key="7">
    <source>
        <dbReference type="ARBA" id="ARBA00023017"/>
    </source>
</evidence>
<sequence>MADAFDFDPDMQLVVKVVPEDQVDLTPEELEKEVPPRVLHPHDPHAPDNTAEFSFKDRSYKVDTEVDHTAWHLAVDGVLMLSDSPEAREEEDARQRKAKEQEARDSTEAVDVSIEAIEGDPDPAANTLRNQFHFADRGSQTKNGIIRDRGISTEPPSNTSHNETVTLWSIYDHYMKDIEATKDKADGTRKLTNEDMIDTKKPVRQADSLYGDSMRLAIKIMERMINHNTESDIYSDLKYWEDRSDDYRDGHGTLLPLWRFATEKAKRKQVTCIRCNPKYADLFAVGFGSYDFLKQGSGVICCYSVKNTRFPEYVFNTESGVCCLDWHPSQPAMLAVGLYDGTVQVYDVRAKLRRPLYQSTIRTNKHTDPVWEVHWNDEDSAGVLNFFSISADGRISIWRLMKDKLESEQLLQLKMAVAPSSGVEKKERLAGGLCFDFNAAVDHLFLVGTEEGKIHKCSKDFAGQYLATYEGHTMAVYTVRWNNYHPRIFISASADWTVKLWDHTQESCLVSFDLGQAVGDVSWAPYSSTAFAAITSDGIVHFYDLSVNRNERICYQKVVRKAKLTHIMFNTTDPIIFVGDDRGGVNCLKLSPNLRKFCVVTQQEEGVTREELEIRKMNKYLEMTASPQKESDVGAEVGA</sequence>
<keyword evidence="7" id="KW-0243">Dynein</keyword>
<dbReference type="InterPro" id="IPR001680">
    <property type="entry name" value="WD40_rpt"/>
</dbReference>
<name>C5KHN3_PERM5</name>
<dbReference type="GO" id="GO:0036157">
    <property type="term" value="C:outer dynein arm"/>
    <property type="evidence" value="ECO:0007669"/>
    <property type="project" value="TreeGrafter"/>
</dbReference>
<evidence type="ECO:0000256" key="8">
    <source>
        <dbReference type="ARBA" id="ARBA00023175"/>
    </source>
</evidence>
<dbReference type="PANTHER" id="PTHR12442">
    <property type="entry name" value="DYNEIN INTERMEDIATE CHAIN"/>
    <property type="match status" value="1"/>
</dbReference>
<feature type="compositionally biased region" description="Basic and acidic residues" evidence="12">
    <location>
        <begin position="32"/>
        <end position="46"/>
    </location>
</feature>
<dbReference type="Gene3D" id="2.130.10.10">
    <property type="entry name" value="YVTN repeat-like/Quinoprotein amine dehydrogenase"/>
    <property type="match status" value="2"/>
</dbReference>
<evidence type="ECO:0000313" key="14">
    <source>
        <dbReference type="Proteomes" id="UP000007800"/>
    </source>
</evidence>
<evidence type="ECO:0000256" key="9">
    <source>
        <dbReference type="ARBA" id="ARBA00023212"/>
    </source>
</evidence>
<comment type="subcellular location">
    <subcellularLocation>
        <location evidence="1">Cytoplasm</location>
        <location evidence="1">Cytoskeleton</location>
        <location evidence="1">Cilium axoneme</location>
    </subcellularLocation>
</comment>
<evidence type="ECO:0000256" key="5">
    <source>
        <dbReference type="ARBA" id="ARBA00022701"/>
    </source>
</evidence>
<evidence type="ECO:0000256" key="4">
    <source>
        <dbReference type="ARBA" id="ARBA00022574"/>
    </source>
</evidence>
<keyword evidence="14" id="KW-1185">Reference proteome</keyword>
<dbReference type="GO" id="GO:0036158">
    <property type="term" value="P:outer dynein arm assembly"/>
    <property type="evidence" value="ECO:0007669"/>
    <property type="project" value="TreeGrafter"/>
</dbReference>
<dbReference type="SMART" id="SM00320">
    <property type="entry name" value="WD40"/>
    <property type="match status" value="4"/>
</dbReference>
<keyword evidence="9" id="KW-0206">Cytoskeleton</keyword>
<dbReference type="FunFam" id="2.130.10.10:FF:000251">
    <property type="entry name" value="Dynein axonemal intermediate chain 1"/>
    <property type="match status" value="1"/>
</dbReference>
<keyword evidence="4 11" id="KW-0853">WD repeat</keyword>